<keyword evidence="3" id="KW-0520">NAD</keyword>
<dbReference type="InterPro" id="IPR008927">
    <property type="entry name" value="6-PGluconate_DH-like_C_sf"/>
</dbReference>
<comment type="caution">
    <text evidence="6">The sequence shown here is derived from an EMBL/GenBank/DDBJ whole genome shotgun (WGS) entry which is preliminary data.</text>
</comment>
<dbReference type="Pfam" id="PF03720">
    <property type="entry name" value="UDPG_MGDP_dh_C"/>
    <property type="match status" value="1"/>
</dbReference>
<evidence type="ECO:0000256" key="3">
    <source>
        <dbReference type="ARBA" id="ARBA00023027"/>
    </source>
</evidence>
<proteinExistence type="inferred from homology"/>
<dbReference type="InterPro" id="IPR028359">
    <property type="entry name" value="UDP_ManNAc/GlcNAc_DH"/>
</dbReference>
<evidence type="ECO:0000256" key="2">
    <source>
        <dbReference type="ARBA" id="ARBA00023002"/>
    </source>
</evidence>
<dbReference type="NCBIfam" id="TIGR03026">
    <property type="entry name" value="NDP-sugDHase"/>
    <property type="match status" value="1"/>
</dbReference>
<keyword evidence="2" id="KW-0560">Oxidoreductase</keyword>
<dbReference type="InterPro" id="IPR001732">
    <property type="entry name" value="UDP-Glc/GDP-Man_DH_N"/>
</dbReference>
<evidence type="ECO:0000313" key="6">
    <source>
        <dbReference type="EMBL" id="KKR50234.1"/>
    </source>
</evidence>
<dbReference type="InterPro" id="IPR014026">
    <property type="entry name" value="UDP-Glc/GDP-Man_DH_dimer"/>
</dbReference>
<name>A0A0G0RC02_9BACT</name>
<dbReference type="PIRSF" id="PIRSF000124">
    <property type="entry name" value="UDPglc_GDPman_dh"/>
    <property type="match status" value="1"/>
</dbReference>
<dbReference type="Gene3D" id="3.40.50.720">
    <property type="entry name" value="NAD(P)-binding Rossmann-like Domain"/>
    <property type="match status" value="2"/>
</dbReference>
<dbReference type="SMART" id="SM00984">
    <property type="entry name" value="UDPG_MGDP_dh_C"/>
    <property type="match status" value="1"/>
</dbReference>
<dbReference type="InterPro" id="IPR014027">
    <property type="entry name" value="UDP-Glc/GDP-Man_DH_C"/>
</dbReference>
<dbReference type="InterPro" id="IPR036220">
    <property type="entry name" value="UDP-Glc/GDP-Man_DH_C_sf"/>
</dbReference>
<sequence>MKKLTVIGLGYVGLPLTLRLSQLNYRVVAIDIDAEKIKSLIKKKLPFAQNEPHFKNYLKRETKRKTITFSSSFEDIKNSQVIFVCVDTPIYDKKPNYKSLTAALGSTAKFLRRNSIVVIESTVSPRTCVNLVIPTLEKGSNLKINKDFFVAAVPERIRPNHIFEQLTTLPRVIGISDEKIKHEMKKFYQDITSGALDFVDLTTAETVKTVENTFRDVNIAFANQMALACEELGVNIWKVRELVNKSPFHDLHKPSPGVGGHCIPKDPWLLLSSVGTEHLSIVKDARKTNDSMPAHLLELIKITLREENINPKKAKVCVLGYSYVEDSDDVRNSPSQMLLDLLKLCKIKYTIHDPNVEGLNTNLLGKIKDADCIVLTVGHKEYKHLSLKKLSKLVKNKILVDGKNYFDKSLAQKHGFIYKGIGNL</sequence>
<dbReference type="PIRSF" id="PIRSF500136">
    <property type="entry name" value="UDP_ManNAc_DH"/>
    <property type="match status" value="1"/>
</dbReference>
<dbReference type="GO" id="GO:0016616">
    <property type="term" value="F:oxidoreductase activity, acting on the CH-OH group of donors, NAD or NADP as acceptor"/>
    <property type="evidence" value="ECO:0007669"/>
    <property type="project" value="InterPro"/>
</dbReference>
<evidence type="ECO:0000313" key="7">
    <source>
        <dbReference type="Proteomes" id="UP000034531"/>
    </source>
</evidence>
<evidence type="ECO:0000259" key="5">
    <source>
        <dbReference type="SMART" id="SM00984"/>
    </source>
</evidence>
<dbReference type="Pfam" id="PF00984">
    <property type="entry name" value="UDPG_MGDP_dh"/>
    <property type="match status" value="1"/>
</dbReference>
<organism evidence="6 7">
    <name type="scientific">Candidatus Curtissbacteria bacterium GW2011_GWA1_40_16</name>
    <dbReference type="NCBI Taxonomy" id="1618405"/>
    <lineage>
        <taxon>Bacteria</taxon>
        <taxon>Candidatus Curtissiibacteriota</taxon>
    </lineage>
</organism>
<dbReference type="SUPFAM" id="SSF51735">
    <property type="entry name" value="NAD(P)-binding Rossmann-fold domains"/>
    <property type="match status" value="1"/>
</dbReference>
<dbReference type="InterPro" id="IPR036291">
    <property type="entry name" value="NAD(P)-bd_dom_sf"/>
</dbReference>
<dbReference type="PANTHER" id="PTHR43491">
    <property type="entry name" value="UDP-N-ACETYL-D-MANNOSAMINE DEHYDROGENASE"/>
    <property type="match status" value="1"/>
</dbReference>
<protein>
    <submittedName>
        <fullName evidence="6">UDP-N-acetyl-D-mannosaminuronic acid dehydrogenase</fullName>
    </submittedName>
</protein>
<dbReference type="Pfam" id="PF03721">
    <property type="entry name" value="UDPG_MGDP_dh_N"/>
    <property type="match status" value="1"/>
</dbReference>
<dbReference type="SUPFAM" id="SSF48179">
    <property type="entry name" value="6-phosphogluconate dehydrogenase C-terminal domain-like"/>
    <property type="match status" value="1"/>
</dbReference>
<comment type="similarity">
    <text evidence="1 4">Belongs to the UDP-glucose/GDP-mannose dehydrogenase family.</text>
</comment>
<dbReference type="GO" id="GO:0051287">
    <property type="term" value="F:NAD binding"/>
    <property type="evidence" value="ECO:0007669"/>
    <property type="project" value="InterPro"/>
</dbReference>
<dbReference type="SUPFAM" id="SSF52413">
    <property type="entry name" value="UDP-glucose/GDP-mannose dehydrogenase C-terminal domain"/>
    <property type="match status" value="1"/>
</dbReference>
<accession>A0A0G0RC02</accession>
<evidence type="ECO:0000256" key="4">
    <source>
        <dbReference type="PIRNR" id="PIRNR000124"/>
    </source>
</evidence>
<dbReference type="EMBL" id="LBYI01000013">
    <property type="protein sequence ID" value="KKR50234.1"/>
    <property type="molecule type" value="Genomic_DNA"/>
</dbReference>
<dbReference type="Proteomes" id="UP000034531">
    <property type="component" value="Unassembled WGS sequence"/>
</dbReference>
<dbReference type="GO" id="GO:0000271">
    <property type="term" value="P:polysaccharide biosynthetic process"/>
    <property type="evidence" value="ECO:0007669"/>
    <property type="project" value="InterPro"/>
</dbReference>
<evidence type="ECO:0000256" key="1">
    <source>
        <dbReference type="ARBA" id="ARBA00006601"/>
    </source>
</evidence>
<dbReference type="PANTHER" id="PTHR43491:SF2">
    <property type="entry name" value="UDP-N-ACETYL-D-MANNOSAMINE DEHYDROGENASE"/>
    <property type="match status" value="1"/>
</dbReference>
<gene>
    <name evidence="6" type="ORF">UT84_C0013G0004</name>
</gene>
<feature type="domain" description="UDP-glucose/GDP-mannose dehydrogenase C-terminal" evidence="5">
    <location>
        <begin position="317"/>
        <end position="408"/>
    </location>
</feature>
<reference evidence="6 7" key="1">
    <citation type="journal article" date="2015" name="Nature">
        <title>rRNA introns, odd ribosomes, and small enigmatic genomes across a large radiation of phyla.</title>
        <authorList>
            <person name="Brown C.T."/>
            <person name="Hug L.A."/>
            <person name="Thomas B.C."/>
            <person name="Sharon I."/>
            <person name="Castelle C.J."/>
            <person name="Singh A."/>
            <person name="Wilkins M.J."/>
            <person name="Williams K.H."/>
            <person name="Banfield J.F."/>
        </authorList>
    </citation>
    <scope>NUCLEOTIDE SEQUENCE [LARGE SCALE GENOMIC DNA]</scope>
</reference>
<dbReference type="AlphaFoldDB" id="A0A0G0RC02"/>
<dbReference type="InterPro" id="IPR017476">
    <property type="entry name" value="UDP-Glc/GDP-Man"/>
</dbReference>
<dbReference type="GO" id="GO:0016628">
    <property type="term" value="F:oxidoreductase activity, acting on the CH-CH group of donors, NAD or NADP as acceptor"/>
    <property type="evidence" value="ECO:0007669"/>
    <property type="project" value="InterPro"/>
</dbReference>